<keyword evidence="2" id="KW-0472">Membrane</keyword>
<dbReference type="PANTHER" id="PTHR16165">
    <property type="entry name" value="NXPE FAMILY MEMBER"/>
    <property type="match status" value="1"/>
</dbReference>
<keyword evidence="4" id="KW-1185">Reference proteome</keyword>
<reference evidence="5" key="1">
    <citation type="submission" date="2025-08" db="UniProtKB">
        <authorList>
            <consortium name="RefSeq"/>
        </authorList>
    </citation>
    <scope>IDENTIFICATION</scope>
</reference>
<keyword evidence="2" id="KW-0812">Transmembrane</keyword>
<name>A0A8B7YYZ1_ACAPL</name>
<organism evidence="4 5">
    <name type="scientific">Acanthaster planci</name>
    <name type="common">Crown-of-thorns starfish</name>
    <dbReference type="NCBI Taxonomy" id="133434"/>
    <lineage>
        <taxon>Eukaryota</taxon>
        <taxon>Metazoa</taxon>
        <taxon>Echinodermata</taxon>
        <taxon>Eleutherozoa</taxon>
        <taxon>Asterozoa</taxon>
        <taxon>Asteroidea</taxon>
        <taxon>Valvatacea</taxon>
        <taxon>Valvatida</taxon>
        <taxon>Acanthasteridae</taxon>
        <taxon>Acanthaster</taxon>
    </lineage>
</organism>
<dbReference type="InterPro" id="IPR013783">
    <property type="entry name" value="Ig-like_fold"/>
</dbReference>
<dbReference type="PANTHER" id="PTHR16165:SF5">
    <property type="entry name" value="NXPE FAMILY MEMBER 3"/>
    <property type="match status" value="1"/>
</dbReference>
<dbReference type="KEGG" id="aplc:110983553"/>
<comment type="similarity">
    <text evidence="1">Belongs to the NXPE family.</text>
</comment>
<gene>
    <name evidence="5" type="primary">LOC110983553</name>
</gene>
<dbReference type="OMA" id="VIWNERD"/>
<evidence type="ECO:0000256" key="2">
    <source>
        <dbReference type="SAM" id="Phobius"/>
    </source>
</evidence>
<accession>A0A8B7YYZ1</accession>
<dbReference type="OrthoDB" id="2112051at2759"/>
<evidence type="ECO:0000313" key="5">
    <source>
        <dbReference type="RefSeq" id="XP_022098568.1"/>
    </source>
</evidence>
<evidence type="ECO:0000259" key="3">
    <source>
        <dbReference type="Pfam" id="PF24536"/>
    </source>
</evidence>
<dbReference type="GeneID" id="110983553"/>
<dbReference type="Gene3D" id="2.60.40.10">
    <property type="entry name" value="Immunoglobulins"/>
    <property type="match status" value="1"/>
</dbReference>
<dbReference type="InterPro" id="IPR026845">
    <property type="entry name" value="NXPH/NXPE"/>
</dbReference>
<feature type="domain" description="NXPE C-terminal" evidence="3">
    <location>
        <begin position="366"/>
        <end position="590"/>
    </location>
</feature>
<keyword evidence="2" id="KW-1133">Transmembrane helix</keyword>
<dbReference type="Proteomes" id="UP000694845">
    <property type="component" value="Unplaced"/>
</dbReference>
<dbReference type="AlphaFoldDB" id="A0A8B7YYZ1"/>
<proteinExistence type="inferred from homology"/>
<dbReference type="InterPro" id="IPR057106">
    <property type="entry name" value="NXPE4_C"/>
</dbReference>
<dbReference type="Pfam" id="PF24536">
    <property type="entry name" value="NXPE4_C"/>
    <property type="match status" value="1"/>
</dbReference>
<sequence length="596" mass="67596">MRLTATVSISYKILWVAMMVFGTGAVSIYCLWMMVNGATRYTEQQYGAKTGHRQRGLSVLKDITRDVSLRQKSKLKIVDPPVDGEFKAQPKEERVEFDAIRRVYPEEYALRDVSKLTSSTKSSYRIKGDRQNVQLGDTLHVVIQARDSRSKDREEGGDFWFATLATKQNSSGTAGRIIDHDNGTYSAYFTVGWPGSVALEVRLVHPSHVAAVMTSVIWNERDRVEWTGRFQMAPNSTIKSDRRCLLRRQYVPLISECVMTYPKAMGQTVLVCDAPEKGIPCSGLNALYPNLTAVNDRIKSFTRNYYQVFSGDYFKRRLTRGPSKLLIKASEHRRKKLMRDQESLPACQPDQSSPSHGLGYWEKNIWHSHLCRTKESWNNPSEIGECFRSKEVFFLGDSVMRRWMEILSGMMGFPFLGRASEDEDVHIKLPSLNSSLTFLLQSLTFSSKGTPHLKPIFEADILDFMRNKGCNYVVAMGSWAHFSRWTRESFVERVGLLREAVVRLKTNCPAAKVVVAGPHPLSQPNKESRIHVNDLIIHNMGEILEDAFSQSGALYLDRWDLNVGYPSSKKLHMPTEVIQGELSIFLSYVCGEGDTG</sequence>
<dbReference type="SUPFAM" id="SSF81296">
    <property type="entry name" value="E set domains"/>
    <property type="match status" value="1"/>
</dbReference>
<dbReference type="RefSeq" id="XP_022098568.1">
    <property type="nucleotide sequence ID" value="XM_022242876.1"/>
</dbReference>
<feature type="transmembrane region" description="Helical" evidence="2">
    <location>
        <begin position="12"/>
        <end position="35"/>
    </location>
</feature>
<evidence type="ECO:0000313" key="4">
    <source>
        <dbReference type="Proteomes" id="UP000694845"/>
    </source>
</evidence>
<evidence type="ECO:0000256" key="1">
    <source>
        <dbReference type="ARBA" id="ARBA00005431"/>
    </source>
</evidence>
<dbReference type="Pfam" id="PF06312">
    <property type="entry name" value="Neurexophilin"/>
    <property type="match status" value="1"/>
</dbReference>
<dbReference type="InterPro" id="IPR014756">
    <property type="entry name" value="Ig_E-set"/>
</dbReference>
<protein>
    <submittedName>
        <fullName evidence="5">NXPE family member 3-like</fullName>
    </submittedName>
</protein>